<dbReference type="Pfam" id="PF18759">
    <property type="entry name" value="Plavaka"/>
    <property type="match status" value="1"/>
</dbReference>
<feature type="compositionally biased region" description="Basic residues" evidence="1">
    <location>
        <begin position="913"/>
        <end position="926"/>
    </location>
</feature>
<accession>A0A8H8CKZ4</accession>
<organism evidence="3">
    <name type="scientific">Psilocybe cubensis</name>
    <name type="common">Psychedelic mushroom</name>
    <name type="synonym">Stropharia cubensis</name>
    <dbReference type="NCBI Taxonomy" id="181762"/>
    <lineage>
        <taxon>Eukaryota</taxon>
        <taxon>Fungi</taxon>
        <taxon>Dikarya</taxon>
        <taxon>Basidiomycota</taxon>
        <taxon>Agaricomycotina</taxon>
        <taxon>Agaricomycetes</taxon>
        <taxon>Agaricomycetidae</taxon>
        <taxon>Agaricales</taxon>
        <taxon>Agaricineae</taxon>
        <taxon>Strophariaceae</taxon>
        <taxon>Psilocybe</taxon>
    </lineage>
</organism>
<feature type="region of interest" description="Disordered" evidence="1">
    <location>
        <begin position="890"/>
        <end position="953"/>
    </location>
</feature>
<evidence type="ECO:0000313" key="3">
    <source>
        <dbReference type="EMBL" id="KAG5169248.1"/>
    </source>
</evidence>
<feature type="compositionally biased region" description="Basic and acidic residues" evidence="1">
    <location>
        <begin position="890"/>
        <end position="907"/>
    </location>
</feature>
<evidence type="ECO:0000313" key="2">
    <source>
        <dbReference type="EMBL" id="KAG5164706.1"/>
    </source>
</evidence>
<proteinExistence type="predicted"/>
<sequence>MVICDACEKTFKTKHAVRIHRITCAAVQADLENVCKPLDVDRDTGSAKRVKIDTTVNHELNKDAEWEDVSMTYENIDDGVILPPRSDPPDPFPEGFVPPPTRLGRVRKYPKKHVDFLPNSSTRIPHMPPPIPRVRRSAPKPVSPHELTPEPAPSFEPTVTRTLPNEFGLYREYPTFPRQEVDDFEELDNLCNAPGLATSIPKESSSRIAKVMGISLDKASVSNRFAPFLNATVFRLMHWFYGNTTLKSVGELDRLVREVLLAEDFCVKDLENFSAKRELARMDNATSAPESSQSTFRQEAGWINATVKIPLPCEQSLHPSEDAAPVLEVPNVYYRSLVGTIKAALQDESAESWHFTPHHLFWKPSPSSPPERVITEIYNSDAFYDEYVDLCKQQNQEAQLSDTHEIAIVALMLWSDSTQLANFGNASLWPLYLLFGNQSKYVRANPNSFSAHHIAYLPSLPKTLQDIYMKAYNGLTATAATITHLKRELMHAVWLILLDEEFMEAYEHGIIIKCADGVIRRVFPRFFTYSADYPEKVLLATIRYLAKCVCPRCFIQKRWVSGLGTHVDQQRRSHIRKDDQQRRDRVENSRKWIFKHGKGVKSTRVEDILQDTSAVPTRNAFSTRLSKFGFNFHTMFVPDFLHEFELGVWKSFFTHMMRILLAAGGNCVQRLNWRYRKVSTFGRSTIRRFHRNASDMTKLAARDFEDLLQCSMPVFEGLLPPAQDKFIQDILFTFCEWHALAKLRMHTNSTLTGLGVATRQLGKELRSFVSKICPLYATKELPKETAARARRAANNAKKGKPTAPGSLNAKVSKMLNLFTYKLHALGDYVKTIWMFGPTEGYSTQRGELEHRRVKRFFVRSNKGSQFERQISRHERREQLLRSIAARVSRLEESEASEKANSTSKDKQATAQPSKKRPRASRVKKSYIKPPHIVSASESESLPPISPSEHHQISTSKRHKLYLFQFMNEYCDDPAVTEDFVSNLEDHILSRILGHSNTGQVRTYSDQERAQVNILSDRIYLHKVLRVNYTTYDVRREQDSINPRNHCNIMTLSRDGDSGRSMAHPYSYARVLGIFDADIQHNGGKTQRFEFLWVRWFEVDYAFRAGWTARRLDRLKFIDSDSPDAFGFLNPSDILRASHIIPAFNLGMTDSLLPPSIARQAYWEDDNYPDHDWNFYYVNRFVDRDMFVRYLGYGIGHKGTNEYTRSMRPWYFGSYFNLSDEEPLDDEEEVDLPVTAEQEAAMNASESENSDESEKEDQDEENDEGFVGEDGEEPWDMDDTEAVGFAEF</sequence>
<dbReference type="EMBL" id="JAFIQS010000011">
    <property type="protein sequence ID" value="KAG5164706.1"/>
    <property type="molecule type" value="Genomic_DNA"/>
</dbReference>
<feature type="region of interest" description="Disordered" evidence="1">
    <location>
        <begin position="84"/>
        <end position="159"/>
    </location>
</feature>
<feature type="compositionally biased region" description="Pro residues" evidence="1">
    <location>
        <begin position="85"/>
        <end position="101"/>
    </location>
</feature>
<feature type="compositionally biased region" description="Acidic residues" evidence="1">
    <location>
        <begin position="1247"/>
        <end position="1280"/>
    </location>
</feature>
<dbReference type="EMBL" id="JAFIQS010000005">
    <property type="protein sequence ID" value="KAG5169248.1"/>
    <property type="molecule type" value="Genomic_DNA"/>
</dbReference>
<comment type="caution">
    <text evidence="3">The sequence shown here is derived from an EMBL/GenBank/DDBJ whole genome shotgun (WGS) entry which is preliminary data.</text>
</comment>
<reference evidence="3" key="1">
    <citation type="submission" date="2021-02" db="EMBL/GenBank/DDBJ databases">
        <title>Psilocybe cubensis genome.</title>
        <authorList>
            <person name="Mckernan K.J."/>
            <person name="Crawford S."/>
            <person name="Trippe A."/>
            <person name="Kane L.T."/>
            <person name="Mclaughlin S."/>
        </authorList>
    </citation>
    <scope>NUCLEOTIDE SEQUENCE [LARGE SCALE GENOMIC DNA]</scope>
    <source>
        <strain evidence="3">MGC-MH-2018</strain>
    </source>
</reference>
<evidence type="ECO:0000256" key="1">
    <source>
        <dbReference type="SAM" id="MobiDB-lite"/>
    </source>
</evidence>
<dbReference type="OrthoDB" id="2687259at2759"/>
<protein>
    <submittedName>
        <fullName evidence="3">Uncharacterized protein</fullName>
    </submittedName>
</protein>
<name>A0A8H8CKZ4_PSICU</name>
<feature type="compositionally biased region" description="Low complexity" evidence="1">
    <location>
        <begin position="1231"/>
        <end position="1246"/>
    </location>
</feature>
<feature type="region of interest" description="Disordered" evidence="1">
    <location>
        <begin position="1221"/>
        <end position="1287"/>
    </location>
</feature>
<gene>
    <name evidence="3" type="ORF">JR316_005804</name>
    <name evidence="2" type="ORF">JR316_010347</name>
</gene>
<dbReference type="InterPro" id="IPR041078">
    <property type="entry name" value="Plavaka"/>
</dbReference>
<feature type="compositionally biased region" description="Acidic residues" evidence="1">
    <location>
        <begin position="1221"/>
        <end position="1230"/>
    </location>
</feature>